<evidence type="ECO:0000256" key="2">
    <source>
        <dbReference type="ARBA" id="ARBA00022691"/>
    </source>
</evidence>
<dbReference type="RefSeq" id="WP_092559083.1">
    <property type="nucleotide sequence ID" value="NZ_FOYZ01000002.1"/>
</dbReference>
<feature type="binding site" evidence="8">
    <location>
        <position position="36"/>
    </location>
    <ligand>
        <name>substrate</name>
    </ligand>
</feature>
<dbReference type="GO" id="GO:0008616">
    <property type="term" value="P:tRNA queuosine(34) biosynthetic process"/>
    <property type="evidence" value="ECO:0007669"/>
    <property type="project" value="UniProtKB-UniRule"/>
</dbReference>
<dbReference type="PROSITE" id="PS51918">
    <property type="entry name" value="RADICAL_SAM"/>
    <property type="match status" value="1"/>
</dbReference>
<proteinExistence type="inferred from homology"/>
<comment type="pathway">
    <text evidence="8">Purine metabolism; 7-cyano-7-deazaguanine biosynthesis.</text>
</comment>
<comment type="cofactor">
    <cofactor evidence="8">
        <name>[4Fe-4S] cluster</name>
        <dbReference type="ChEBI" id="CHEBI:49883"/>
    </cofactor>
    <text evidence="8">Binds 1 [4Fe-4S] cluster. The cluster is coordinated with 3 cysteines and an exchangeable S-adenosyl-L-methionine.</text>
</comment>
<dbReference type="InterPro" id="IPR007197">
    <property type="entry name" value="rSAM"/>
</dbReference>
<dbReference type="PANTHER" id="PTHR42836:SF1">
    <property type="entry name" value="7-CARBOXY-7-DEAZAGUANINE SYNTHASE"/>
    <property type="match status" value="1"/>
</dbReference>
<comment type="cofactor">
    <cofactor evidence="8">
        <name>Mg(2+)</name>
        <dbReference type="ChEBI" id="CHEBI:18420"/>
    </cofactor>
</comment>
<keyword evidence="8" id="KW-0671">Queuosine biosynthesis</keyword>
<dbReference type="CDD" id="cd01335">
    <property type="entry name" value="Radical_SAM"/>
    <property type="match status" value="1"/>
</dbReference>
<comment type="catalytic activity">
    <reaction evidence="8">
        <text>6-carboxy-5,6,7,8-tetrahydropterin + H(+) = 7-carboxy-7-carbaguanine + NH4(+)</text>
        <dbReference type="Rhea" id="RHEA:27974"/>
        <dbReference type="ChEBI" id="CHEBI:15378"/>
        <dbReference type="ChEBI" id="CHEBI:28938"/>
        <dbReference type="ChEBI" id="CHEBI:61032"/>
        <dbReference type="ChEBI" id="CHEBI:61036"/>
        <dbReference type="EC" id="4.3.99.3"/>
    </reaction>
</comment>
<evidence type="ECO:0000256" key="7">
    <source>
        <dbReference type="ARBA" id="ARBA00023239"/>
    </source>
</evidence>
<keyword evidence="4 8" id="KW-0460">Magnesium</keyword>
<dbReference type="Pfam" id="PF04055">
    <property type="entry name" value="Radical_SAM"/>
    <property type="match status" value="1"/>
</dbReference>
<name>A0A1I6I5Y9_9FIRM</name>
<comment type="function">
    <text evidence="8">Catalyzes the complex heterocyclic radical-mediated conversion of 6-carboxy-5,6,7,8-tetrahydropterin (CPH4) to 7-carboxy-7-deazaguanine (CDG), a step common to the biosynthetic pathways of all 7-deazapurine-containing compounds.</text>
</comment>
<reference evidence="10 11" key="1">
    <citation type="submission" date="2016-10" db="EMBL/GenBank/DDBJ databases">
        <authorList>
            <person name="de Groot N.N."/>
        </authorList>
    </citation>
    <scope>NUCLEOTIDE SEQUENCE [LARGE SCALE GENOMIC DNA]</scope>
    <source>
        <strain evidence="10 11">743A</strain>
    </source>
</reference>
<dbReference type="GO" id="GO:0000287">
    <property type="term" value="F:magnesium ion binding"/>
    <property type="evidence" value="ECO:0007669"/>
    <property type="project" value="UniProtKB-UniRule"/>
</dbReference>
<keyword evidence="11" id="KW-1185">Reference proteome</keyword>
<comment type="similarity">
    <text evidence="8">Belongs to the radical SAM superfamily. 7-carboxy-7-deazaguanine synthase family.</text>
</comment>
<keyword evidence="2 8" id="KW-0949">S-adenosyl-L-methionine</keyword>
<sequence>MDNLTDVKNNQIAMVEIFQSIEGEGTKAGTPTTFIRLFGCNLRCSWCDTKYSYEPDKPRFYASVEQILEQATTYGSSSVCLTGGEPLLSFKNAYALLLGLGELDFIKDIHIETNGSIDLTPYCKLRNDNANLNQKVRFVVDYKPISSGQNEKMNLNNFSLLSNRDEIKFVIGSEEDFLLARTVIEQYYQSGQILFSPLWGKIEPARLVSLMLDSKLLHARLSLQLHKMIWGQDKEGV</sequence>
<evidence type="ECO:0000256" key="8">
    <source>
        <dbReference type="HAMAP-Rule" id="MF_00917"/>
    </source>
</evidence>
<keyword evidence="3 8" id="KW-0479">Metal-binding</keyword>
<comment type="subunit">
    <text evidence="8">Homodimer.</text>
</comment>
<dbReference type="GO" id="GO:0051539">
    <property type="term" value="F:4 iron, 4 sulfur cluster binding"/>
    <property type="evidence" value="ECO:0007669"/>
    <property type="project" value="UniProtKB-UniRule"/>
</dbReference>
<feature type="binding site" evidence="8">
    <location>
        <position position="40"/>
    </location>
    <ligand>
        <name>[4Fe-4S] cluster</name>
        <dbReference type="ChEBI" id="CHEBI:49883"/>
        <note>4Fe-4S-S-AdoMet</note>
    </ligand>
</feature>
<accession>A0A1I6I5Y9</accession>
<dbReference type="Gene3D" id="3.20.20.70">
    <property type="entry name" value="Aldolase class I"/>
    <property type="match status" value="1"/>
</dbReference>
<keyword evidence="1 8" id="KW-0004">4Fe-4S</keyword>
<dbReference type="EC" id="4.3.99.3" evidence="8"/>
<evidence type="ECO:0000259" key="9">
    <source>
        <dbReference type="PROSITE" id="PS51918"/>
    </source>
</evidence>
<evidence type="ECO:0000313" key="10">
    <source>
        <dbReference type="EMBL" id="SFR62157.1"/>
    </source>
</evidence>
<dbReference type="SUPFAM" id="SSF102114">
    <property type="entry name" value="Radical SAM enzymes"/>
    <property type="match status" value="1"/>
</dbReference>
<feature type="binding site" evidence="8">
    <location>
        <position position="49"/>
    </location>
    <ligand>
        <name>Mg(2+)</name>
        <dbReference type="ChEBI" id="CHEBI:18420"/>
    </ligand>
</feature>
<dbReference type="GO" id="GO:1904047">
    <property type="term" value="F:S-adenosyl-L-methionine binding"/>
    <property type="evidence" value="ECO:0007669"/>
    <property type="project" value="UniProtKB-UniRule"/>
</dbReference>
<keyword evidence="6 8" id="KW-0411">Iron-sulfur</keyword>
<evidence type="ECO:0000256" key="5">
    <source>
        <dbReference type="ARBA" id="ARBA00023004"/>
    </source>
</evidence>
<dbReference type="SFLD" id="SFLDS00029">
    <property type="entry name" value="Radical_SAM"/>
    <property type="match status" value="1"/>
</dbReference>
<dbReference type="EMBL" id="FOYZ01000002">
    <property type="protein sequence ID" value="SFR62157.1"/>
    <property type="molecule type" value="Genomic_DNA"/>
</dbReference>
<evidence type="ECO:0000256" key="6">
    <source>
        <dbReference type="ARBA" id="ARBA00023014"/>
    </source>
</evidence>
<organism evidence="10 11">
    <name type="scientific">Anaeromicropila populeti</name>
    <dbReference type="NCBI Taxonomy" id="37658"/>
    <lineage>
        <taxon>Bacteria</taxon>
        <taxon>Bacillati</taxon>
        <taxon>Bacillota</taxon>
        <taxon>Clostridia</taxon>
        <taxon>Lachnospirales</taxon>
        <taxon>Lachnospiraceae</taxon>
        <taxon>Anaeromicropila</taxon>
    </lineage>
</organism>
<evidence type="ECO:0000313" key="11">
    <source>
        <dbReference type="Proteomes" id="UP000199659"/>
    </source>
</evidence>
<dbReference type="InterPro" id="IPR013785">
    <property type="entry name" value="Aldolase_TIM"/>
</dbReference>
<evidence type="ECO:0000256" key="3">
    <source>
        <dbReference type="ARBA" id="ARBA00022723"/>
    </source>
</evidence>
<dbReference type="STRING" id="37658.SAMN05661086_00454"/>
<feature type="binding site" evidence="8">
    <location>
        <begin position="21"/>
        <end position="23"/>
    </location>
    <ligand>
        <name>substrate</name>
    </ligand>
</feature>
<comment type="cofactor">
    <cofactor evidence="8">
        <name>S-adenosyl-L-methionine</name>
        <dbReference type="ChEBI" id="CHEBI:59789"/>
    </cofactor>
    <text evidence="8">Binds 1 S-adenosyl-L-methionine per subunit.</text>
</comment>
<dbReference type="PANTHER" id="PTHR42836">
    <property type="entry name" value="7-CARBOXY-7-DEAZAGUANINE SYNTHASE"/>
    <property type="match status" value="1"/>
</dbReference>
<keyword evidence="7 8" id="KW-0456">Lyase</keyword>
<dbReference type="OrthoDB" id="9792276at2"/>
<keyword evidence="5 8" id="KW-0408">Iron</keyword>
<feature type="binding site" evidence="8">
    <location>
        <begin position="46"/>
        <end position="48"/>
    </location>
    <ligand>
        <name>S-adenosyl-L-methionine</name>
        <dbReference type="ChEBI" id="CHEBI:59789"/>
    </ligand>
</feature>
<dbReference type="InterPro" id="IPR024924">
    <property type="entry name" value="7-CO-7-deazaguanine_synth-like"/>
</dbReference>
<dbReference type="Proteomes" id="UP000199659">
    <property type="component" value="Unassembled WGS sequence"/>
</dbReference>
<protein>
    <recommendedName>
        <fullName evidence="8">7-carboxy-7-deazaguanine synthase</fullName>
        <shortName evidence="8">CDG synthase</shortName>
        <ecNumber evidence="8">4.3.99.3</ecNumber>
    </recommendedName>
    <alternativeName>
        <fullName evidence="8">Queuosine biosynthesis protein QueE</fullName>
    </alternativeName>
</protein>
<feature type="binding site" evidence="8">
    <location>
        <position position="82"/>
    </location>
    <ligand>
        <name>substrate</name>
    </ligand>
</feature>
<evidence type="ECO:0000256" key="1">
    <source>
        <dbReference type="ARBA" id="ARBA00022485"/>
    </source>
</evidence>
<feature type="domain" description="Radical SAM core" evidence="9">
    <location>
        <begin position="27"/>
        <end position="232"/>
    </location>
</feature>
<dbReference type="PIRSF" id="PIRSF000370">
    <property type="entry name" value="QueE"/>
    <property type="match status" value="1"/>
</dbReference>
<evidence type="ECO:0000256" key="4">
    <source>
        <dbReference type="ARBA" id="ARBA00022842"/>
    </source>
</evidence>
<comment type="caution">
    <text evidence="8">Lacks conserved residue(s) required for the propagation of feature annotation.</text>
</comment>
<dbReference type="HAMAP" id="MF_00917">
    <property type="entry name" value="QueE"/>
    <property type="match status" value="1"/>
</dbReference>
<dbReference type="InterPro" id="IPR058240">
    <property type="entry name" value="rSAM_sf"/>
</dbReference>
<dbReference type="UniPathway" id="UPA00391"/>
<feature type="binding site" evidence="8">
    <location>
        <position position="84"/>
    </location>
    <ligand>
        <name>S-adenosyl-L-methionine</name>
        <dbReference type="ChEBI" id="CHEBI:59789"/>
    </ligand>
</feature>
<feature type="binding site" evidence="8">
    <location>
        <position position="44"/>
    </location>
    <ligand>
        <name>[4Fe-4S] cluster</name>
        <dbReference type="ChEBI" id="CHEBI:49883"/>
        <note>4Fe-4S-S-AdoMet</note>
    </ligand>
</feature>
<feature type="binding site" evidence="8">
    <location>
        <position position="47"/>
    </location>
    <ligand>
        <name>[4Fe-4S] cluster</name>
        <dbReference type="ChEBI" id="CHEBI:49883"/>
        <note>4Fe-4S-S-AdoMet</note>
    </ligand>
</feature>
<gene>
    <name evidence="8" type="primary">queE</name>
    <name evidence="10" type="ORF">SAMN05661086_00454</name>
</gene>
<dbReference type="AlphaFoldDB" id="A0A1I6I5Y9"/>
<dbReference type="GO" id="GO:0016840">
    <property type="term" value="F:carbon-nitrogen lyase activity"/>
    <property type="evidence" value="ECO:0007669"/>
    <property type="project" value="UniProtKB-UniRule"/>
</dbReference>